<feature type="region of interest" description="Disordered" evidence="1">
    <location>
        <begin position="1"/>
        <end position="53"/>
    </location>
</feature>
<dbReference type="Proteomes" id="UP001164743">
    <property type="component" value="Chromosome 10A"/>
</dbReference>
<keyword evidence="3" id="KW-1185">Reference proteome</keyword>
<proteinExistence type="predicted"/>
<sequence length="220" mass="23970">MGGSRAGREASARAAKTDEGVEHLLVGRSAGSASAALLRRPPDRHHPPISRDRLGASFASDRHRSDSHGWAHIWTWSPVTPSSDWPRRLEGLLLPAPPAKSRGTCPLAPDQPIHPGAHSLLWPPSASISAQACMVTALRPSYSWSSPETLLLIASPCSLTTENSLQHSIVDFRLLYVHRYSPKPSQLNTTIFSLGPLIFADQLKIQSISRLSSPHRQQPI</sequence>
<gene>
    <name evidence="2" type="ORF">PtA15_10A562</name>
</gene>
<organism evidence="2 3">
    <name type="scientific">Puccinia triticina</name>
    <dbReference type="NCBI Taxonomy" id="208348"/>
    <lineage>
        <taxon>Eukaryota</taxon>
        <taxon>Fungi</taxon>
        <taxon>Dikarya</taxon>
        <taxon>Basidiomycota</taxon>
        <taxon>Pucciniomycotina</taxon>
        <taxon>Pucciniomycetes</taxon>
        <taxon>Pucciniales</taxon>
        <taxon>Pucciniaceae</taxon>
        <taxon>Puccinia</taxon>
    </lineage>
</organism>
<evidence type="ECO:0000313" key="3">
    <source>
        <dbReference type="Proteomes" id="UP001164743"/>
    </source>
</evidence>
<evidence type="ECO:0000256" key="1">
    <source>
        <dbReference type="SAM" id="MobiDB-lite"/>
    </source>
</evidence>
<feature type="compositionally biased region" description="Basic and acidic residues" evidence="1">
    <location>
        <begin position="40"/>
        <end position="53"/>
    </location>
</feature>
<protein>
    <submittedName>
        <fullName evidence="2">Uncharacterized protein</fullName>
    </submittedName>
</protein>
<dbReference type="EMBL" id="CP110430">
    <property type="protein sequence ID" value="WAQ89138.1"/>
    <property type="molecule type" value="Genomic_DNA"/>
</dbReference>
<reference evidence="2" key="1">
    <citation type="submission" date="2022-10" db="EMBL/GenBank/DDBJ databases">
        <title>Puccinia triticina Genome sequencing and assembly.</title>
        <authorList>
            <person name="Li C."/>
        </authorList>
    </citation>
    <scope>NUCLEOTIDE SEQUENCE</scope>
    <source>
        <strain evidence="2">Pt15</strain>
    </source>
</reference>
<dbReference type="RefSeq" id="XP_053024693.1">
    <property type="nucleotide sequence ID" value="XM_053160750.1"/>
</dbReference>
<dbReference type="GeneID" id="77801645"/>
<accession>A0ABY7CV15</accession>
<name>A0ABY7CV15_9BASI</name>
<evidence type="ECO:0000313" key="2">
    <source>
        <dbReference type="EMBL" id="WAQ89138.1"/>
    </source>
</evidence>
<feature type="compositionally biased region" description="Basic and acidic residues" evidence="1">
    <location>
        <begin position="1"/>
        <end position="22"/>
    </location>
</feature>
<feature type="compositionally biased region" description="Low complexity" evidence="1">
    <location>
        <begin position="24"/>
        <end position="39"/>
    </location>
</feature>